<keyword evidence="1" id="KW-1133">Transmembrane helix</keyword>
<keyword evidence="1" id="KW-0472">Membrane</keyword>
<dbReference type="Proteomes" id="UP000238563">
    <property type="component" value="Unassembled WGS sequence"/>
</dbReference>
<keyword evidence="3" id="KW-1185">Reference proteome</keyword>
<name>A0A2S9JZ58_9HYPH</name>
<keyword evidence="1" id="KW-0812">Transmembrane</keyword>
<reference evidence="2 3" key="1">
    <citation type="submission" date="2018-02" db="EMBL/GenBank/DDBJ databases">
        <title>The draft genome of Phyllobacterium myrsinacearum DSM5892.</title>
        <authorList>
            <person name="Li L."/>
            <person name="Liu L."/>
            <person name="Zhang X."/>
            <person name="Wang T."/>
        </authorList>
    </citation>
    <scope>NUCLEOTIDE SEQUENCE [LARGE SCALE GENOMIC DNA]</scope>
    <source>
        <strain evidence="2 3">DSM 5892</strain>
    </source>
</reference>
<dbReference type="RefSeq" id="WP_105732844.1">
    <property type="nucleotide sequence ID" value="NZ_PVBT01000001.1"/>
</dbReference>
<evidence type="ECO:0000313" key="3">
    <source>
        <dbReference type="Proteomes" id="UP000238563"/>
    </source>
</evidence>
<dbReference type="EMBL" id="PVBT01000001">
    <property type="protein sequence ID" value="PRD58618.1"/>
    <property type="molecule type" value="Genomic_DNA"/>
</dbReference>
<evidence type="ECO:0000256" key="1">
    <source>
        <dbReference type="SAM" id="Phobius"/>
    </source>
</evidence>
<organism evidence="2 3">
    <name type="scientific">Phyllobacterium myrsinacearum</name>
    <dbReference type="NCBI Taxonomy" id="28101"/>
    <lineage>
        <taxon>Bacteria</taxon>
        <taxon>Pseudomonadati</taxon>
        <taxon>Pseudomonadota</taxon>
        <taxon>Alphaproteobacteria</taxon>
        <taxon>Hyphomicrobiales</taxon>
        <taxon>Phyllobacteriaceae</taxon>
        <taxon>Phyllobacterium</taxon>
    </lineage>
</organism>
<dbReference type="AlphaFoldDB" id="A0A2S9JZ58"/>
<proteinExistence type="predicted"/>
<evidence type="ECO:0000313" key="2">
    <source>
        <dbReference type="EMBL" id="PRD58618.1"/>
    </source>
</evidence>
<sequence length="122" mass="13952">MMKKFFLWILSVIVTIVVVLFLFAVFVVYGIPLLRDRTTQCPEMPTATVKYGILFYVSKIAKNGLQYDDLELGDDFGYNSGIHGWEVTVYVKSDGKRIGRYFATMACDERVELSVDQTFKAE</sequence>
<comment type="caution">
    <text evidence="2">The sequence shown here is derived from an EMBL/GenBank/DDBJ whole genome shotgun (WGS) entry which is preliminary data.</text>
</comment>
<protein>
    <submittedName>
        <fullName evidence="2">Uncharacterized protein</fullName>
    </submittedName>
</protein>
<gene>
    <name evidence="2" type="ORF">C5750_05855</name>
</gene>
<feature type="transmembrane region" description="Helical" evidence="1">
    <location>
        <begin position="6"/>
        <end position="29"/>
    </location>
</feature>
<accession>A0A2S9JZ58</accession>